<dbReference type="OrthoDB" id="5417332at2"/>
<evidence type="ECO:0000256" key="5">
    <source>
        <dbReference type="SAM" id="Phobius"/>
    </source>
</evidence>
<comment type="caution">
    <text evidence="6">The sequence shown here is derived from an EMBL/GenBank/DDBJ whole genome shotgun (WGS) entry which is preliminary data.</text>
</comment>
<dbReference type="GO" id="GO:0012505">
    <property type="term" value="C:endomembrane system"/>
    <property type="evidence" value="ECO:0007669"/>
    <property type="project" value="UniProtKB-SubCell"/>
</dbReference>
<reference evidence="6 7" key="1">
    <citation type="journal article" date="2014" name="Genome Announc.">
        <title>Draft genome sequences of six enterohepatic helicobacter species isolated from humans and one from rhesus macaques.</title>
        <authorList>
            <person name="Shen Z."/>
            <person name="Sheh A."/>
            <person name="Young S.K."/>
            <person name="Abouelliel A."/>
            <person name="Ward D.V."/>
            <person name="Earl A.M."/>
            <person name="Fox J.G."/>
        </authorList>
    </citation>
    <scope>NUCLEOTIDE SEQUENCE [LARGE SCALE GENOMIC DNA]</scope>
    <source>
        <strain evidence="6 7">MIT 99-5501</strain>
    </source>
</reference>
<feature type="transmembrane region" description="Helical" evidence="5">
    <location>
        <begin position="199"/>
        <end position="219"/>
    </location>
</feature>
<keyword evidence="2 5" id="KW-0812">Transmembrane</keyword>
<keyword evidence="3 5" id="KW-1133">Transmembrane helix</keyword>
<dbReference type="PANTHER" id="PTHR12714">
    <property type="entry name" value="PROTEIN-S ISOPRENYLCYSTEINE O-METHYLTRANSFERASE"/>
    <property type="match status" value="1"/>
</dbReference>
<name>V8C8V4_9HELI</name>
<evidence type="ECO:0000256" key="3">
    <source>
        <dbReference type="ARBA" id="ARBA00022989"/>
    </source>
</evidence>
<feature type="transmembrane region" description="Helical" evidence="5">
    <location>
        <begin position="58"/>
        <end position="82"/>
    </location>
</feature>
<feature type="transmembrane region" description="Helical" evidence="5">
    <location>
        <begin position="116"/>
        <end position="143"/>
    </location>
</feature>
<dbReference type="AlphaFoldDB" id="V8C8V4"/>
<organism evidence="6 7">
    <name type="scientific">Helicobacter macacae MIT 99-5501</name>
    <dbReference type="NCBI Taxonomy" id="1357400"/>
    <lineage>
        <taxon>Bacteria</taxon>
        <taxon>Pseudomonadati</taxon>
        <taxon>Campylobacterota</taxon>
        <taxon>Epsilonproteobacteria</taxon>
        <taxon>Campylobacterales</taxon>
        <taxon>Helicobacteraceae</taxon>
        <taxon>Helicobacter</taxon>
    </lineage>
</organism>
<gene>
    <name evidence="6" type="ORF">HMPREF2086_01297</name>
</gene>
<sequence>MLLSKRLKTQGDFCFGYRSYLPLFLLPALIFVSLCFGQNLVKFENLEECSEHYAYSQWLIYASILIGFVGEGIRMFVAGFAARGTSGRNTRGQVADELNTTGAYSLCRNPLYLGNFLMMLAPVILLGNALFVVIFVLAFWLYYERIIFAEESFLLPKFGNDYERWADKTPCFLPRFSAFVKPKLPLSISTIIRKEYNSIYGLICSLFGVHYLIAILGYFKVVGVSGVLQGGGGGRLYCQIAR</sequence>
<dbReference type="HOGENOM" id="CLU_097928_0_0_7"/>
<dbReference type="STRING" id="1357400.HMPREF2086_01297"/>
<evidence type="ECO:0008006" key="8">
    <source>
        <dbReference type="Google" id="ProtNLM"/>
    </source>
</evidence>
<dbReference type="PANTHER" id="PTHR12714:SF9">
    <property type="entry name" value="PROTEIN-S-ISOPRENYLCYSTEINE O-METHYLTRANSFERASE"/>
    <property type="match status" value="1"/>
</dbReference>
<dbReference type="InterPro" id="IPR007318">
    <property type="entry name" value="Phopholipid_MeTrfase"/>
</dbReference>
<evidence type="ECO:0000313" key="6">
    <source>
        <dbReference type="EMBL" id="ETD23492.1"/>
    </source>
</evidence>
<dbReference type="EMBL" id="AZJI01000005">
    <property type="protein sequence ID" value="ETD23492.1"/>
    <property type="molecule type" value="Genomic_DNA"/>
</dbReference>
<evidence type="ECO:0000256" key="1">
    <source>
        <dbReference type="ARBA" id="ARBA00004127"/>
    </source>
</evidence>
<dbReference type="GO" id="GO:0016740">
    <property type="term" value="F:transferase activity"/>
    <property type="evidence" value="ECO:0007669"/>
    <property type="project" value="UniProtKB-ARBA"/>
</dbReference>
<evidence type="ECO:0000313" key="7">
    <source>
        <dbReference type="Proteomes" id="UP000018731"/>
    </source>
</evidence>
<dbReference type="eggNOG" id="COG2020">
    <property type="taxonomic scope" value="Bacteria"/>
</dbReference>
<feature type="transmembrane region" description="Helical" evidence="5">
    <location>
        <begin position="20"/>
        <end position="37"/>
    </location>
</feature>
<evidence type="ECO:0000256" key="2">
    <source>
        <dbReference type="ARBA" id="ARBA00022692"/>
    </source>
</evidence>
<dbReference type="Pfam" id="PF04191">
    <property type="entry name" value="PEMT"/>
    <property type="match status" value="1"/>
</dbReference>
<keyword evidence="7" id="KW-1185">Reference proteome</keyword>
<evidence type="ECO:0000256" key="4">
    <source>
        <dbReference type="ARBA" id="ARBA00023136"/>
    </source>
</evidence>
<comment type="subcellular location">
    <subcellularLocation>
        <location evidence="1">Endomembrane system</location>
        <topology evidence="1">Multi-pass membrane protein</topology>
    </subcellularLocation>
</comment>
<protein>
    <recommendedName>
        <fullName evidence="8">Steroid 5-alpha reductase C-terminal domain-containing protein</fullName>
    </recommendedName>
</protein>
<dbReference type="Proteomes" id="UP000018731">
    <property type="component" value="Unassembled WGS sequence"/>
</dbReference>
<accession>V8C8V4</accession>
<dbReference type="RefSeq" id="WP_023928039.1">
    <property type="nucleotide sequence ID" value="NZ_KI669454.1"/>
</dbReference>
<dbReference type="PATRIC" id="fig|1357400.3.peg.1737"/>
<keyword evidence="4 5" id="KW-0472">Membrane</keyword>
<dbReference type="Gene3D" id="1.20.120.1630">
    <property type="match status" value="1"/>
</dbReference>
<proteinExistence type="predicted"/>